<comment type="subcellular location">
    <subcellularLocation>
        <location evidence="1">Cell membrane</location>
        <topology evidence="1">Peripheral membrane protein</topology>
        <orientation evidence="1">Cytoplasmic side</orientation>
    </subcellularLocation>
</comment>
<dbReference type="PANTHER" id="PTHR33383">
    <property type="entry name" value="MEMBRANE PROTEIN INSERTION EFFICIENCY FACTOR-RELATED"/>
    <property type="match status" value="1"/>
</dbReference>
<dbReference type="Proteomes" id="UP000428328">
    <property type="component" value="Chromosome"/>
</dbReference>
<accession>A0A6I6JW33</accession>
<dbReference type="RefSeq" id="WP_158950686.1">
    <property type="nucleotide sequence ID" value="NZ_CP046400.1"/>
</dbReference>
<comment type="function">
    <text evidence="1">Could be involved in insertion of integral membrane proteins into the membrane.</text>
</comment>
<sequence>MRSILLALIWFYQKLISPLLPAACRFYPTCSEYAKEAVIRHGAFKGTLLASWRLLRCQPLCNGGYDPVPAVWPDPQMIARITPWTSRRKSA</sequence>
<evidence type="ECO:0000256" key="1">
    <source>
        <dbReference type="HAMAP-Rule" id="MF_00386"/>
    </source>
</evidence>
<keyword evidence="1" id="KW-0472">Membrane</keyword>
<dbReference type="Pfam" id="PF01809">
    <property type="entry name" value="YidD"/>
    <property type="match status" value="1"/>
</dbReference>
<name>A0A6I6JW33_9BACT</name>
<dbReference type="AlphaFoldDB" id="A0A6I6JW33"/>
<dbReference type="PANTHER" id="PTHR33383:SF1">
    <property type="entry name" value="MEMBRANE PROTEIN INSERTION EFFICIENCY FACTOR-RELATED"/>
    <property type="match status" value="1"/>
</dbReference>
<dbReference type="GO" id="GO:0005886">
    <property type="term" value="C:plasma membrane"/>
    <property type="evidence" value="ECO:0007669"/>
    <property type="project" value="UniProtKB-SubCell"/>
</dbReference>
<evidence type="ECO:0000313" key="3">
    <source>
        <dbReference type="Proteomes" id="UP000428328"/>
    </source>
</evidence>
<proteinExistence type="inferred from homology"/>
<keyword evidence="3" id="KW-1185">Reference proteome</keyword>
<dbReference type="SMART" id="SM01234">
    <property type="entry name" value="Haemolytic"/>
    <property type="match status" value="1"/>
</dbReference>
<keyword evidence="1" id="KW-1003">Cell membrane</keyword>
<evidence type="ECO:0000313" key="2">
    <source>
        <dbReference type="EMBL" id="QGY41944.1"/>
    </source>
</evidence>
<comment type="similarity">
    <text evidence="1">Belongs to the UPF0161 family.</text>
</comment>
<dbReference type="HAMAP" id="MF_00386">
    <property type="entry name" value="UPF0161_YidD"/>
    <property type="match status" value="1"/>
</dbReference>
<dbReference type="KEGG" id="psel:GM415_00990"/>
<protein>
    <recommendedName>
        <fullName evidence="1">Putative membrane protein insertion efficiency factor</fullName>
    </recommendedName>
</protein>
<organism evidence="2 3">
    <name type="scientific">Pseudodesulfovibrio cashew</name>
    <dbReference type="NCBI Taxonomy" id="2678688"/>
    <lineage>
        <taxon>Bacteria</taxon>
        <taxon>Pseudomonadati</taxon>
        <taxon>Thermodesulfobacteriota</taxon>
        <taxon>Desulfovibrionia</taxon>
        <taxon>Desulfovibrionales</taxon>
        <taxon>Desulfovibrionaceae</taxon>
    </lineage>
</organism>
<dbReference type="NCBIfam" id="TIGR00278">
    <property type="entry name" value="membrane protein insertion efficiency factor YidD"/>
    <property type="match status" value="1"/>
</dbReference>
<dbReference type="EMBL" id="CP046400">
    <property type="protein sequence ID" value="QGY41944.1"/>
    <property type="molecule type" value="Genomic_DNA"/>
</dbReference>
<reference evidence="2 3" key="1">
    <citation type="submission" date="2019-11" db="EMBL/GenBank/DDBJ databases">
        <authorList>
            <person name="Zheng R.K."/>
            <person name="Sun C.M."/>
        </authorList>
    </citation>
    <scope>NUCLEOTIDE SEQUENCE [LARGE SCALE GENOMIC DNA]</scope>
    <source>
        <strain evidence="2 3">SRB007</strain>
    </source>
</reference>
<gene>
    <name evidence="2" type="primary">yidD</name>
    <name evidence="2" type="ORF">GM415_00990</name>
</gene>
<dbReference type="InterPro" id="IPR002696">
    <property type="entry name" value="Membr_insert_effic_factor_YidD"/>
</dbReference>